<proteinExistence type="predicted"/>
<protein>
    <submittedName>
        <fullName evidence="2">Uncharacterized protein</fullName>
    </submittedName>
</protein>
<evidence type="ECO:0000256" key="1">
    <source>
        <dbReference type="SAM" id="Coils"/>
    </source>
</evidence>
<keyword evidence="1" id="KW-0175">Coiled coil</keyword>
<gene>
    <name evidence="2" type="ORF">HPB51_013252</name>
</gene>
<name>A0A9J6EA08_RHIMP</name>
<dbReference type="Proteomes" id="UP000821866">
    <property type="component" value="Chromosome 3"/>
</dbReference>
<dbReference type="AlphaFoldDB" id="A0A9J6EA08"/>
<reference evidence="2" key="1">
    <citation type="journal article" date="2020" name="Cell">
        <title>Large-Scale Comparative Analyses of Tick Genomes Elucidate Their Genetic Diversity and Vector Capacities.</title>
        <authorList>
            <consortium name="Tick Genome and Microbiome Consortium (TIGMIC)"/>
            <person name="Jia N."/>
            <person name="Wang J."/>
            <person name="Shi W."/>
            <person name="Du L."/>
            <person name="Sun Y."/>
            <person name="Zhan W."/>
            <person name="Jiang J.F."/>
            <person name="Wang Q."/>
            <person name="Zhang B."/>
            <person name="Ji P."/>
            <person name="Bell-Sakyi L."/>
            <person name="Cui X.M."/>
            <person name="Yuan T.T."/>
            <person name="Jiang B.G."/>
            <person name="Yang W.F."/>
            <person name="Lam T.T."/>
            <person name="Chang Q.C."/>
            <person name="Ding S.J."/>
            <person name="Wang X.J."/>
            <person name="Zhu J.G."/>
            <person name="Ruan X.D."/>
            <person name="Zhao L."/>
            <person name="Wei J.T."/>
            <person name="Ye R.Z."/>
            <person name="Que T.C."/>
            <person name="Du C.H."/>
            <person name="Zhou Y.H."/>
            <person name="Cheng J.X."/>
            <person name="Dai P.F."/>
            <person name="Guo W.B."/>
            <person name="Han X.H."/>
            <person name="Huang E.J."/>
            <person name="Li L.F."/>
            <person name="Wei W."/>
            <person name="Gao Y.C."/>
            <person name="Liu J.Z."/>
            <person name="Shao H.Z."/>
            <person name="Wang X."/>
            <person name="Wang C.C."/>
            <person name="Yang T.C."/>
            <person name="Huo Q.B."/>
            <person name="Li W."/>
            <person name="Chen H.Y."/>
            <person name="Chen S.E."/>
            <person name="Zhou L.G."/>
            <person name="Ni X.B."/>
            <person name="Tian J.H."/>
            <person name="Sheng Y."/>
            <person name="Liu T."/>
            <person name="Pan Y.S."/>
            <person name="Xia L.Y."/>
            <person name="Li J."/>
            <person name="Zhao F."/>
            <person name="Cao W.C."/>
        </authorList>
    </citation>
    <scope>NUCLEOTIDE SEQUENCE</scope>
    <source>
        <strain evidence="2">Rmic-2018</strain>
    </source>
</reference>
<evidence type="ECO:0000313" key="3">
    <source>
        <dbReference type="Proteomes" id="UP000821866"/>
    </source>
</evidence>
<accession>A0A9J6EA08</accession>
<sequence length="221" mass="25758">MRTDERKMRVEFEEIKFNLSHFSNSLDDVNRRLDFALNENKQIKKEYDALILRNITLEKVLATCETNMLKSEQYSRNRNTEINGIVKAADENIAQLLINVGLAIGETISACDVDVCHRVPSKGKEKPNIIVQFQRREKRDRVLARKKKITNATIGLPSDATIYVNEDLCPEMKRLLGMEISRTFCATDTMDVDEWLTLYERVSKQYRWDETLMLANIIFYL</sequence>
<feature type="coiled-coil region" evidence="1">
    <location>
        <begin position="26"/>
        <end position="53"/>
    </location>
</feature>
<keyword evidence="3" id="KW-1185">Reference proteome</keyword>
<comment type="caution">
    <text evidence="2">The sequence shown here is derived from an EMBL/GenBank/DDBJ whole genome shotgun (WGS) entry which is preliminary data.</text>
</comment>
<organism evidence="2 3">
    <name type="scientific">Rhipicephalus microplus</name>
    <name type="common">Cattle tick</name>
    <name type="synonym">Boophilus microplus</name>
    <dbReference type="NCBI Taxonomy" id="6941"/>
    <lineage>
        <taxon>Eukaryota</taxon>
        <taxon>Metazoa</taxon>
        <taxon>Ecdysozoa</taxon>
        <taxon>Arthropoda</taxon>
        <taxon>Chelicerata</taxon>
        <taxon>Arachnida</taxon>
        <taxon>Acari</taxon>
        <taxon>Parasitiformes</taxon>
        <taxon>Ixodida</taxon>
        <taxon>Ixodoidea</taxon>
        <taxon>Ixodidae</taxon>
        <taxon>Rhipicephalinae</taxon>
        <taxon>Rhipicephalus</taxon>
        <taxon>Boophilus</taxon>
    </lineage>
</organism>
<dbReference type="EMBL" id="JABSTU010000005">
    <property type="protein sequence ID" value="KAH8031135.1"/>
    <property type="molecule type" value="Genomic_DNA"/>
</dbReference>
<evidence type="ECO:0000313" key="2">
    <source>
        <dbReference type="EMBL" id="KAH8031135.1"/>
    </source>
</evidence>
<reference evidence="2" key="2">
    <citation type="submission" date="2021-09" db="EMBL/GenBank/DDBJ databases">
        <authorList>
            <person name="Jia N."/>
            <person name="Wang J."/>
            <person name="Shi W."/>
            <person name="Du L."/>
            <person name="Sun Y."/>
            <person name="Zhan W."/>
            <person name="Jiang J."/>
            <person name="Wang Q."/>
            <person name="Zhang B."/>
            <person name="Ji P."/>
            <person name="Sakyi L.B."/>
            <person name="Cui X."/>
            <person name="Yuan T."/>
            <person name="Jiang B."/>
            <person name="Yang W."/>
            <person name="Lam T.T.-Y."/>
            <person name="Chang Q."/>
            <person name="Ding S."/>
            <person name="Wang X."/>
            <person name="Zhu J."/>
            <person name="Ruan X."/>
            <person name="Zhao L."/>
            <person name="Wei J."/>
            <person name="Que T."/>
            <person name="Du C."/>
            <person name="Cheng J."/>
            <person name="Dai P."/>
            <person name="Han X."/>
            <person name="Huang E."/>
            <person name="Gao Y."/>
            <person name="Liu J."/>
            <person name="Shao H."/>
            <person name="Ye R."/>
            <person name="Li L."/>
            <person name="Wei W."/>
            <person name="Wang X."/>
            <person name="Wang C."/>
            <person name="Huo Q."/>
            <person name="Li W."/>
            <person name="Guo W."/>
            <person name="Chen H."/>
            <person name="Chen S."/>
            <person name="Zhou L."/>
            <person name="Zhou L."/>
            <person name="Ni X."/>
            <person name="Tian J."/>
            <person name="Zhou Y."/>
            <person name="Sheng Y."/>
            <person name="Liu T."/>
            <person name="Pan Y."/>
            <person name="Xia L."/>
            <person name="Li J."/>
            <person name="Zhao F."/>
            <person name="Cao W."/>
        </authorList>
    </citation>
    <scope>NUCLEOTIDE SEQUENCE</scope>
    <source>
        <strain evidence="2">Rmic-2018</strain>
        <tissue evidence="2">Larvae</tissue>
    </source>
</reference>